<dbReference type="GO" id="GO:0032259">
    <property type="term" value="P:methylation"/>
    <property type="evidence" value="ECO:0007669"/>
    <property type="project" value="UniProtKB-KW"/>
</dbReference>
<dbReference type="InterPro" id="IPR003356">
    <property type="entry name" value="DNA_methylase_A-5"/>
</dbReference>
<dbReference type="EC" id="2.1.1.72" evidence="2"/>
<evidence type="ECO:0000256" key="1">
    <source>
        <dbReference type="ARBA" id="ARBA00006594"/>
    </source>
</evidence>
<dbReference type="InterPro" id="IPR050953">
    <property type="entry name" value="N4_N6_ade-DNA_methylase"/>
</dbReference>
<feature type="domain" description="Type ISP restriction-modification enzyme LLaBIII C-terminal specificity" evidence="9">
    <location>
        <begin position="695"/>
        <end position="1022"/>
    </location>
</feature>
<keyword evidence="5" id="KW-0680">Restriction system</keyword>
<evidence type="ECO:0000256" key="7">
    <source>
        <dbReference type="SAM" id="MobiDB-lite"/>
    </source>
</evidence>
<dbReference type="PRINTS" id="PR00507">
    <property type="entry name" value="N12N6MTFRASE"/>
</dbReference>
<sequence>MAVTNPFVEAVSAFGTSTKAKLSNIAVVGAAEDQLRAPLEKLIHDLAMIAGFPIGSIDMVGETSLSDLATRPDYAVVAHKALVGFIEVKAPGKGADPRRFNDPHDKDQWKKLKSLPNLLYTDGNAFSIWRDGELQGSIVRLEGDVESSGSALTAPTALLPLISDFLGWHPVPPRNPKQLAEIAARLCRLLRDEVVEQIARGSVALTELAKDWRVLLFPQATDDEFADGYAQAVTFGLLVARAKDISLAGGIDHAAQELRKTDSLIGTALRLLTDDTANQDALKTSLGTLTRVLEEVNWSTLSKGNTDAWLYFYEDFLEVYDNALRKRTGSYYTPPEVVSAMVRLVDDALRSPDLFDRPSGFASADVIVADPAVGTGTFLLGVLRQIAAIIEDDQGPGAVPAAIEAAARRLIGFELQFGPFAVAQLRLLAEMHALTNSTQVPNLRLFITDTLGNPYAEEERLPQMLQPIGKSRRDANAVKRGEPITVVIGNPPYKEKAKGRGGWIEAGSDGRIAPMDRWSPPKAWGVGAHSKHLKNLYVYFWRWATWKVFGSGVEETTGEVEKDRAGIVCFITVAGFLNGPGFEKMRDDLRRDCTEIWVIDCSPEGYQPDVPTRLFEGVQQPVCIVLAARKPAKNRTAPARLRFYALPEGKREEKFKALAEITLDGPEWADGPSGWRDPFLPVSGGAWGDYPMLEDLFIYNGSGVMPGRTWVIAPDEVSLAERWTILIREKAPEKREILFHPHQNGDKTSIKPSTKGLPGHEKRLESVAKDTSAVVTPVRYAFRTLDRQWIIPDNRLLNRPNPTLWDAHSSQQVYLTGLEAHSPTSGPAVSFAGQIPDLHHYKGIIRRPRFSALERSSLDVSNVKLTFRNYLATALGVHVIPEDVVAYLGAVMAHPGFITRFSSDLVRPGLRVPMTADAALFNEAVSLGREVVWLQCYGERFADPAAARPSGPPRLPKGEGPSIPLGGAIPGAPEPLPDTIDYDPALKRLKIGKGYIDNVPKTVWDYEISGKNVLRQWFSYRKLDRVIPPFLAGFSRRISRNHFQFLCGSDAADAHIGPLVVVGP</sequence>
<feature type="domain" description="DNA methylase adenine-specific" evidence="8">
    <location>
        <begin position="312"/>
        <end position="496"/>
    </location>
</feature>
<keyword evidence="11" id="KW-1185">Reference proteome</keyword>
<evidence type="ECO:0000259" key="8">
    <source>
        <dbReference type="Pfam" id="PF02384"/>
    </source>
</evidence>
<organism evidence="10 11">
    <name type="scientific">Aquamicrobium defluvii</name>
    <dbReference type="NCBI Taxonomy" id="69279"/>
    <lineage>
        <taxon>Bacteria</taxon>
        <taxon>Pseudomonadati</taxon>
        <taxon>Pseudomonadota</taxon>
        <taxon>Alphaproteobacteria</taxon>
        <taxon>Hyphomicrobiales</taxon>
        <taxon>Phyllobacteriaceae</taxon>
        <taxon>Aquamicrobium</taxon>
    </lineage>
</organism>
<dbReference type="EMBL" id="SNZF01000016">
    <property type="protein sequence ID" value="TDR34136.1"/>
    <property type="molecule type" value="Genomic_DNA"/>
</dbReference>
<dbReference type="InterPro" id="IPR029063">
    <property type="entry name" value="SAM-dependent_MTases_sf"/>
</dbReference>
<name>A0A4R6YDQ7_9HYPH</name>
<keyword evidence="4" id="KW-0808">Transferase</keyword>
<dbReference type="Gene3D" id="3.40.50.150">
    <property type="entry name" value="Vaccinia Virus protein VP39"/>
    <property type="match status" value="1"/>
</dbReference>
<proteinExistence type="inferred from homology"/>
<accession>A0A4R6YDQ7</accession>
<feature type="region of interest" description="Disordered" evidence="7">
    <location>
        <begin position="945"/>
        <end position="968"/>
    </location>
</feature>
<dbReference type="PROSITE" id="PS00092">
    <property type="entry name" value="N6_MTASE"/>
    <property type="match status" value="1"/>
</dbReference>
<comment type="catalytic activity">
    <reaction evidence="6">
        <text>a 2'-deoxyadenosine in DNA + S-adenosyl-L-methionine = an N(6)-methyl-2'-deoxyadenosine in DNA + S-adenosyl-L-homocysteine + H(+)</text>
        <dbReference type="Rhea" id="RHEA:15197"/>
        <dbReference type="Rhea" id="RHEA-COMP:12418"/>
        <dbReference type="Rhea" id="RHEA-COMP:12419"/>
        <dbReference type="ChEBI" id="CHEBI:15378"/>
        <dbReference type="ChEBI" id="CHEBI:57856"/>
        <dbReference type="ChEBI" id="CHEBI:59789"/>
        <dbReference type="ChEBI" id="CHEBI:90615"/>
        <dbReference type="ChEBI" id="CHEBI:90616"/>
        <dbReference type="EC" id="2.1.1.72"/>
    </reaction>
</comment>
<dbReference type="SUPFAM" id="SSF53335">
    <property type="entry name" value="S-adenosyl-L-methionine-dependent methyltransferases"/>
    <property type="match status" value="1"/>
</dbReference>
<evidence type="ECO:0000256" key="4">
    <source>
        <dbReference type="ARBA" id="ARBA00022679"/>
    </source>
</evidence>
<comment type="caution">
    <text evidence="10">The sequence shown here is derived from an EMBL/GenBank/DDBJ whole genome shotgun (WGS) entry which is preliminary data.</text>
</comment>
<dbReference type="InterPro" id="IPR002052">
    <property type="entry name" value="DNA_methylase_N6_adenine_CS"/>
</dbReference>
<evidence type="ECO:0000256" key="5">
    <source>
        <dbReference type="ARBA" id="ARBA00022747"/>
    </source>
</evidence>
<dbReference type="RefSeq" id="WP_245514578.1">
    <property type="nucleotide sequence ID" value="NZ_SNZF01000016.1"/>
</dbReference>
<evidence type="ECO:0000256" key="3">
    <source>
        <dbReference type="ARBA" id="ARBA00022603"/>
    </source>
</evidence>
<keyword evidence="3 10" id="KW-0489">Methyltransferase</keyword>
<dbReference type="Pfam" id="PF02384">
    <property type="entry name" value="N6_Mtase"/>
    <property type="match status" value="1"/>
</dbReference>
<evidence type="ECO:0000256" key="6">
    <source>
        <dbReference type="ARBA" id="ARBA00047942"/>
    </source>
</evidence>
<dbReference type="InterPro" id="IPR041635">
    <property type="entry name" value="Type_ISP_LLaBIII_C"/>
</dbReference>
<dbReference type="AlphaFoldDB" id="A0A4R6YDQ7"/>
<comment type="similarity">
    <text evidence="1">Belongs to the N(4)/N(6)-methyltransferase family.</text>
</comment>
<evidence type="ECO:0000313" key="10">
    <source>
        <dbReference type="EMBL" id="TDR34136.1"/>
    </source>
</evidence>
<evidence type="ECO:0000259" key="9">
    <source>
        <dbReference type="Pfam" id="PF18135"/>
    </source>
</evidence>
<dbReference type="Proteomes" id="UP000294958">
    <property type="component" value="Unassembled WGS sequence"/>
</dbReference>
<gene>
    <name evidence="10" type="ORF">DES43_11641</name>
</gene>
<dbReference type="PANTHER" id="PTHR33841">
    <property type="entry name" value="DNA METHYLTRANSFERASE YEEA-RELATED"/>
    <property type="match status" value="1"/>
</dbReference>
<evidence type="ECO:0000256" key="2">
    <source>
        <dbReference type="ARBA" id="ARBA00011900"/>
    </source>
</evidence>
<evidence type="ECO:0000313" key="11">
    <source>
        <dbReference type="Proteomes" id="UP000294958"/>
    </source>
</evidence>
<dbReference type="GO" id="GO:0009007">
    <property type="term" value="F:site-specific DNA-methyltransferase (adenine-specific) activity"/>
    <property type="evidence" value="ECO:0007669"/>
    <property type="project" value="UniProtKB-EC"/>
</dbReference>
<dbReference type="GO" id="GO:0008170">
    <property type="term" value="F:N-methyltransferase activity"/>
    <property type="evidence" value="ECO:0007669"/>
    <property type="project" value="InterPro"/>
</dbReference>
<protein>
    <recommendedName>
        <fullName evidence="2">site-specific DNA-methyltransferase (adenine-specific)</fullName>
        <ecNumber evidence="2">2.1.1.72</ecNumber>
    </recommendedName>
</protein>
<dbReference type="GO" id="GO:0009307">
    <property type="term" value="P:DNA restriction-modification system"/>
    <property type="evidence" value="ECO:0007669"/>
    <property type="project" value="UniProtKB-KW"/>
</dbReference>
<dbReference type="PANTHER" id="PTHR33841:SF1">
    <property type="entry name" value="DNA METHYLTRANSFERASE A"/>
    <property type="match status" value="1"/>
</dbReference>
<dbReference type="Pfam" id="PF18135">
    <property type="entry name" value="Type_ISP_C"/>
    <property type="match status" value="1"/>
</dbReference>
<reference evidence="10 11" key="1">
    <citation type="submission" date="2019-03" db="EMBL/GenBank/DDBJ databases">
        <title>Genomic Encyclopedia of Type Strains, Phase IV (KMG-IV): sequencing the most valuable type-strain genomes for metagenomic binning, comparative biology and taxonomic classification.</title>
        <authorList>
            <person name="Goeker M."/>
        </authorList>
    </citation>
    <scope>NUCLEOTIDE SEQUENCE [LARGE SCALE GENOMIC DNA]</scope>
    <source>
        <strain evidence="10 11">DSM 11603</strain>
    </source>
</reference>
<dbReference type="GO" id="GO:0003677">
    <property type="term" value="F:DNA binding"/>
    <property type="evidence" value="ECO:0007669"/>
    <property type="project" value="InterPro"/>
</dbReference>